<reference evidence="2" key="1">
    <citation type="submission" date="2017-11" db="EMBL/GenBank/DDBJ databases">
        <authorList>
            <person name="Parrilla Taylor D.P."/>
            <person name="Vibanco-Perez N."/>
            <person name="Duran-Avelar Md.J."/>
            <person name="Gomez-Gil B."/>
            <person name="Llera-Herrera R."/>
            <person name="Vazquez-Juarez R."/>
        </authorList>
    </citation>
    <scope>NUCLEOTIDE SEQUENCE</scope>
    <source>
        <strain evidence="2">JP</strain>
    </source>
</reference>
<sequence length="128" mass="14572">MSIYNPEMSAMMNENEEKNVLSNRRAVILIFFIGVVILSLLFLIRLDIDIKYGNVGERATIVKKTSPIFKEPIQTAINFNNKKISHIEDGGEESDVIASRTVSSLQRDPRVLLTSSFGLYNRTDYMKK</sequence>
<dbReference type="EMBL" id="MG432479">
    <property type="protein sequence ID" value="AWQ62423.1"/>
    <property type="molecule type" value="Genomic_DNA"/>
</dbReference>
<keyword evidence="1" id="KW-1133">Transmembrane helix</keyword>
<reference evidence="2" key="2">
    <citation type="journal article" name="FEMS Microbiol. Lett.">
        <title>Molecular variability and genetic structure of white spot syndrome virus strains from northwest Mexico based on the analysis of genomes.</title>
        <authorList>
            <person name="Parrilla-Taylor D.P."/>
            <person name="Vibanco-Perez N."/>
            <person name="Duran-Avelar M.J."/>
            <person name="Gomez-Gil B."/>
            <person name="Llera-Herrera R."/>
            <person name="Vazquez-Juarez R."/>
        </authorList>
    </citation>
    <scope>NUCLEOTIDE SEQUENCE</scope>
    <source>
        <strain evidence="2">JP</strain>
    </source>
</reference>
<keyword evidence="1" id="KW-0472">Membrane</keyword>
<accession>A0A2U9GFD6</accession>
<organismHost>
    <name type="scientific">Crustacea</name>
    <name type="common">crustaceans</name>
    <dbReference type="NCBI Taxonomy" id="6657"/>
</organismHost>
<protein>
    <submittedName>
        <fullName evidence="2">Wsv136</fullName>
    </submittedName>
</protein>
<evidence type="ECO:0000256" key="1">
    <source>
        <dbReference type="SAM" id="Phobius"/>
    </source>
</evidence>
<feature type="transmembrane region" description="Helical" evidence="1">
    <location>
        <begin position="26"/>
        <end position="44"/>
    </location>
</feature>
<evidence type="ECO:0000313" key="2">
    <source>
        <dbReference type="EMBL" id="AWQ62423.1"/>
    </source>
</evidence>
<name>A0A2U9GFD6_WSSV</name>
<keyword evidence="1" id="KW-0812">Transmembrane</keyword>
<organism evidence="2">
    <name type="scientific">White spot syndrome virus</name>
    <name type="common">WSSV</name>
    <name type="synonym">White spot bacilliform virus</name>
    <dbReference type="NCBI Taxonomy" id="92652"/>
    <lineage>
        <taxon>Viruses</taxon>
        <taxon>Viruses incertae sedis</taxon>
        <taxon>Naldaviricetes</taxon>
        <taxon>Nimaviridae</taxon>
        <taxon>Whispovirus</taxon>
        <taxon>White spot syndrome virus</taxon>
    </lineage>
</organism>
<gene>
    <name evidence="2" type="primary">136</name>
</gene>
<proteinExistence type="predicted"/>